<dbReference type="GeneID" id="55608182"/>
<dbReference type="EMBL" id="MH077585">
    <property type="protein sequence ID" value="AWH14423.1"/>
    <property type="molecule type" value="Genomic_DNA"/>
</dbReference>
<sequence length="203" mass="23456">MNRCALCGGDWHGLPELVGDRTCPGAWASEEDQVIWRKMFPRREEQSTAPQADRSADQPLGVSPWQFTAAGHDLFLGRHRETVLQWPFRIALHDQGSNISKDSHRHFDVTRELADGGGYRQGGQTITFDLDRSEQFTHVYFMVNPHWFFTRDIRTRYAAMIEPESAVVVAYLDFGERLHVRRSCSLDIEHKRSQRNPFVVLPF</sequence>
<name>A0A2S1PCZ1_9CAUD</name>
<proteinExistence type="predicted"/>
<accession>A0A2S1PCZ1</accession>
<evidence type="ECO:0000313" key="1">
    <source>
        <dbReference type="EMBL" id="AWH14423.1"/>
    </source>
</evidence>
<organism evidence="1 2">
    <name type="scientific">Mycobacterium phage TChen</name>
    <dbReference type="NCBI Taxonomy" id="2163598"/>
    <lineage>
        <taxon>Viruses</taxon>
        <taxon>Duplodnaviria</taxon>
        <taxon>Heunggongvirae</taxon>
        <taxon>Uroviricota</taxon>
        <taxon>Caudoviricetes</taxon>
        <taxon>Gracegardnervirinae</taxon>
        <taxon>Thetabobvirus</taxon>
        <taxon>Thetabobvirus tchen</taxon>
        <taxon>Mycobacterium virus TChen</taxon>
    </lineage>
</organism>
<keyword evidence="2" id="KW-1185">Reference proteome</keyword>
<dbReference type="RefSeq" id="YP_009837978.1">
    <property type="nucleotide sequence ID" value="NC_048705.1"/>
</dbReference>
<dbReference type="KEGG" id="vg:55608182"/>
<protein>
    <submittedName>
        <fullName evidence="1">Uncharacterized protein</fullName>
    </submittedName>
</protein>
<dbReference type="Proteomes" id="UP000246238">
    <property type="component" value="Segment"/>
</dbReference>
<gene>
    <name evidence="1" type="primary">22</name>
    <name evidence="1" type="ORF">SEA_TCHEN_22</name>
</gene>
<evidence type="ECO:0000313" key="2">
    <source>
        <dbReference type="Proteomes" id="UP000246238"/>
    </source>
</evidence>
<reference evidence="2" key="1">
    <citation type="submission" date="2018-03" db="EMBL/GenBank/DDBJ databases">
        <authorList>
            <person name="Keele B.F."/>
        </authorList>
    </citation>
    <scope>NUCLEOTIDE SEQUENCE [LARGE SCALE GENOMIC DNA]</scope>
</reference>